<evidence type="ECO:0000313" key="1">
    <source>
        <dbReference type="EMBL" id="MBP2321176.1"/>
    </source>
</evidence>
<comment type="caution">
    <text evidence="1">The sequence shown here is derived from an EMBL/GenBank/DDBJ whole genome shotgun (WGS) entry which is preliminary data.</text>
</comment>
<protein>
    <recommendedName>
        <fullName evidence="3">DUF3027 domain-containing protein</fullName>
    </recommendedName>
</protein>
<proteinExistence type="predicted"/>
<dbReference type="InterPro" id="IPR021391">
    <property type="entry name" value="DUF3027"/>
</dbReference>
<dbReference type="RefSeq" id="WP_209635882.1">
    <property type="nucleotide sequence ID" value="NZ_JAGINW010000001.1"/>
</dbReference>
<keyword evidence="2" id="KW-1185">Reference proteome</keyword>
<dbReference type="Proteomes" id="UP001519332">
    <property type="component" value="Unassembled WGS sequence"/>
</dbReference>
<organism evidence="1 2">
    <name type="scientific">Kibdelosporangium banguiense</name>
    <dbReference type="NCBI Taxonomy" id="1365924"/>
    <lineage>
        <taxon>Bacteria</taxon>
        <taxon>Bacillati</taxon>
        <taxon>Actinomycetota</taxon>
        <taxon>Actinomycetes</taxon>
        <taxon>Pseudonocardiales</taxon>
        <taxon>Pseudonocardiaceae</taxon>
        <taxon>Kibdelosporangium</taxon>
    </lineage>
</organism>
<sequence>MSTTPAPDPALAGALELARAAAVEEAGDEVGAHAGVHPEDAASVTHLFEANKPGYRGWRWAVTVANAGPETPVTVSEVVLVPGPDALVAPAWVPWQQRVQAGDLGVGDLLPTSPDDPRLVPAYVQSDDEGVEDVSMELGLGRVRVMARPARLDAATRWQTGEFGPRSDMARSAPEHCGTCAFYLQVGGSLRAAFGVCGNEISPADGHVVHVEYGCGAHSELQIDQGSPVLVADLIYDDSLLDVERASAE</sequence>
<evidence type="ECO:0008006" key="3">
    <source>
        <dbReference type="Google" id="ProtNLM"/>
    </source>
</evidence>
<dbReference type="Pfam" id="PF11228">
    <property type="entry name" value="DUF3027"/>
    <property type="match status" value="1"/>
</dbReference>
<gene>
    <name evidence="1" type="ORF">JOF56_001561</name>
</gene>
<accession>A0ABS4TBE5</accession>
<name>A0ABS4TBE5_9PSEU</name>
<reference evidence="1 2" key="1">
    <citation type="submission" date="2021-03" db="EMBL/GenBank/DDBJ databases">
        <title>Sequencing the genomes of 1000 actinobacteria strains.</title>
        <authorList>
            <person name="Klenk H.-P."/>
        </authorList>
    </citation>
    <scope>NUCLEOTIDE SEQUENCE [LARGE SCALE GENOMIC DNA]</scope>
    <source>
        <strain evidence="1 2">DSM 46670</strain>
    </source>
</reference>
<evidence type="ECO:0000313" key="2">
    <source>
        <dbReference type="Proteomes" id="UP001519332"/>
    </source>
</evidence>
<dbReference type="EMBL" id="JAGINW010000001">
    <property type="protein sequence ID" value="MBP2321176.1"/>
    <property type="molecule type" value="Genomic_DNA"/>
</dbReference>